<keyword evidence="1" id="KW-0472">Membrane</keyword>
<keyword evidence="1" id="KW-1133">Transmembrane helix</keyword>
<organism evidence="2 3">
    <name type="scientific">Salimicrobium flavidum</name>
    <dbReference type="NCBI Taxonomy" id="570947"/>
    <lineage>
        <taxon>Bacteria</taxon>
        <taxon>Bacillati</taxon>
        <taxon>Bacillota</taxon>
        <taxon>Bacilli</taxon>
        <taxon>Bacillales</taxon>
        <taxon>Bacillaceae</taxon>
        <taxon>Salimicrobium</taxon>
    </lineage>
</organism>
<proteinExistence type="predicted"/>
<evidence type="ECO:0000313" key="3">
    <source>
        <dbReference type="Proteomes" id="UP000187608"/>
    </source>
</evidence>
<dbReference type="STRING" id="570947.SAMN05421687_105135"/>
<accession>A0A1N7JEH0</accession>
<reference evidence="3" key="1">
    <citation type="submission" date="2017-01" db="EMBL/GenBank/DDBJ databases">
        <authorList>
            <person name="Varghese N."/>
            <person name="Submissions S."/>
        </authorList>
    </citation>
    <scope>NUCLEOTIDE SEQUENCE [LARGE SCALE GENOMIC DNA]</scope>
    <source>
        <strain evidence="3">DSM 23127</strain>
    </source>
</reference>
<feature type="transmembrane region" description="Helical" evidence="1">
    <location>
        <begin position="7"/>
        <end position="23"/>
    </location>
</feature>
<evidence type="ECO:0000256" key="1">
    <source>
        <dbReference type="SAM" id="Phobius"/>
    </source>
</evidence>
<dbReference type="Proteomes" id="UP000187608">
    <property type="component" value="Unassembled WGS sequence"/>
</dbReference>
<feature type="transmembrane region" description="Helical" evidence="1">
    <location>
        <begin position="55"/>
        <end position="73"/>
    </location>
</feature>
<keyword evidence="3" id="KW-1185">Reference proteome</keyword>
<feature type="transmembrane region" description="Helical" evidence="1">
    <location>
        <begin position="119"/>
        <end position="140"/>
    </location>
</feature>
<feature type="transmembrane region" description="Helical" evidence="1">
    <location>
        <begin position="85"/>
        <end position="107"/>
    </location>
</feature>
<gene>
    <name evidence="2" type="ORF">SAMN05421687_105135</name>
</gene>
<name>A0A1N7JEH0_9BACI</name>
<dbReference type="AlphaFoldDB" id="A0A1N7JEH0"/>
<keyword evidence="1" id="KW-0812">Transmembrane</keyword>
<evidence type="ECO:0000313" key="2">
    <source>
        <dbReference type="EMBL" id="SIS47700.1"/>
    </source>
</evidence>
<protein>
    <submittedName>
        <fullName evidence="2">Uncharacterized protein</fullName>
    </submittedName>
</protein>
<sequence length="157" mass="17355">MKKIGMWIGTIAGAALGAFLYGIEKLTGLSVYTLLINVDFIPVVRHAMGNPFLELLLHFVVSWTIGVVFVYLLDRWNKQKSPFRFALSAFLSLVAAATYVPLTILAVQPTPAVTDIQAVSYWLAGHAIYGLFLVGSYDFLKGTAWRKRVEGKKMALS</sequence>
<dbReference type="EMBL" id="FTOC01000005">
    <property type="protein sequence ID" value="SIS47700.1"/>
    <property type="molecule type" value="Genomic_DNA"/>
</dbReference>